<dbReference type="InterPro" id="IPR013929">
    <property type="entry name" value="RPAP1_C"/>
</dbReference>
<feature type="domain" description="RPAP1 C-terminal" evidence="2">
    <location>
        <begin position="99"/>
        <end position="124"/>
    </location>
</feature>
<dbReference type="AlphaFoldDB" id="A0A1I8F4Y3"/>
<reference evidence="4" key="1">
    <citation type="submission" date="2016-11" db="UniProtKB">
        <authorList>
            <consortium name="WormBaseParasite"/>
        </authorList>
    </citation>
    <scope>IDENTIFICATION</scope>
</reference>
<dbReference type="InterPro" id="IPR039913">
    <property type="entry name" value="RPAP1/Rba50"/>
</dbReference>
<dbReference type="GO" id="GO:0006366">
    <property type="term" value="P:transcription by RNA polymerase II"/>
    <property type="evidence" value="ECO:0007669"/>
    <property type="project" value="InterPro"/>
</dbReference>
<evidence type="ECO:0000256" key="1">
    <source>
        <dbReference type="SAM" id="MobiDB-lite"/>
    </source>
</evidence>
<dbReference type="Proteomes" id="UP000095280">
    <property type="component" value="Unplaced"/>
</dbReference>
<dbReference type="PANTHER" id="PTHR21483:SF18">
    <property type="entry name" value="RNA POLYMERASE II-ASSOCIATED PROTEIN 1"/>
    <property type="match status" value="1"/>
</dbReference>
<evidence type="ECO:0000313" key="3">
    <source>
        <dbReference type="Proteomes" id="UP000095280"/>
    </source>
</evidence>
<feature type="compositionally biased region" description="Low complexity" evidence="1">
    <location>
        <begin position="20"/>
        <end position="41"/>
    </location>
</feature>
<name>A0A1I8F4Y3_9PLAT</name>
<protein>
    <submittedName>
        <fullName evidence="4">RPAP1_C domain-containing protein</fullName>
    </submittedName>
</protein>
<feature type="compositionally biased region" description="Polar residues" evidence="1">
    <location>
        <begin position="42"/>
        <end position="54"/>
    </location>
</feature>
<keyword evidence="3" id="KW-1185">Reference proteome</keyword>
<accession>A0A1I8F4Y3</accession>
<proteinExistence type="predicted"/>
<feature type="region of interest" description="Disordered" evidence="1">
    <location>
        <begin position="1"/>
        <end position="63"/>
    </location>
</feature>
<evidence type="ECO:0000313" key="4">
    <source>
        <dbReference type="WBParaSite" id="maker-unitig_20730-snap-gene-0.2-mRNA-1"/>
    </source>
</evidence>
<dbReference type="PANTHER" id="PTHR21483">
    <property type="entry name" value="RNA POLYMERASE II-ASSOCIATED PROTEIN 1"/>
    <property type="match status" value="1"/>
</dbReference>
<evidence type="ECO:0000259" key="2">
    <source>
        <dbReference type="Pfam" id="PF08620"/>
    </source>
</evidence>
<sequence length="216" mass="23296">PQLPAASSRQAKKDAATGRQSQQQQAAKASSNSKKSASRKQTASQSVPSESAATTPRLESEKLAWTRDPQLPVPKLLSASQARLIRICLASLLALAMLDLPTHLGLHHHGDEPHRAGYSVPELFTAGPVHRAAAAVSRVHHFGQAACLDQPAGLRSVFLCRVALDDAKRSSRLASKSRSGLPSSRSIAMRRCRRVPFRPAFKSGLASPPFKDFDRI</sequence>
<organism evidence="3 4">
    <name type="scientific">Macrostomum lignano</name>
    <dbReference type="NCBI Taxonomy" id="282301"/>
    <lineage>
        <taxon>Eukaryota</taxon>
        <taxon>Metazoa</taxon>
        <taxon>Spiralia</taxon>
        <taxon>Lophotrochozoa</taxon>
        <taxon>Platyhelminthes</taxon>
        <taxon>Rhabditophora</taxon>
        <taxon>Macrostomorpha</taxon>
        <taxon>Macrostomida</taxon>
        <taxon>Macrostomidae</taxon>
        <taxon>Macrostomum</taxon>
    </lineage>
</organism>
<dbReference type="WBParaSite" id="maker-unitig_20730-snap-gene-0.2-mRNA-1">
    <property type="protein sequence ID" value="maker-unitig_20730-snap-gene-0.2-mRNA-1"/>
    <property type="gene ID" value="maker-unitig_20730-snap-gene-0.2"/>
</dbReference>
<dbReference type="Pfam" id="PF08620">
    <property type="entry name" value="RPAP1_C"/>
    <property type="match status" value="1"/>
</dbReference>